<accession>A0AC58KRY4</accession>
<proteinExistence type="predicted"/>
<dbReference type="RefSeq" id="XP_073907621.1">
    <property type="nucleotide sequence ID" value="XM_074051520.1"/>
</dbReference>
<reference evidence="2" key="1">
    <citation type="submission" date="2025-08" db="UniProtKB">
        <authorList>
            <consortium name="RefSeq"/>
        </authorList>
    </citation>
    <scope>IDENTIFICATION</scope>
</reference>
<organism evidence="1 2">
    <name type="scientific">Castor canadensis</name>
    <name type="common">American beaver</name>
    <dbReference type="NCBI Taxonomy" id="51338"/>
    <lineage>
        <taxon>Eukaryota</taxon>
        <taxon>Metazoa</taxon>
        <taxon>Chordata</taxon>
        <taxon>Craniata</taxon>
        <taxon>Vertebrata</taxon>
        <taxon>Euteleostomi</taxon>
        <taxon>Mammalia</taxon>
        <taxon>Eutheria</taxon>
        <taxon>Euarchontoglires</taxon>
        <taxon>Glires</taxon>
        <taxon>Rodentia</taxon>
        <taxon>Castorimorpha</taxon>
        <taxon>Castoridae</taxon>
        <taxon>Castor</taxon>
    </lineage>
</organism>
<gene>
    <name evidence="2" type="primary">Cimip2b</name>
</gene>
<name>A0AC58KRY4_CASCN</name>
<sequence length="172" mass="19484">MLMYLPCPCPPGFVPQAPFIFTKNCSQVWAEALNDFTQRHGNQRSEELPEEAKGDQGLEAEKTELKQEASPYSMDDKDPRKFFMSGFTGYVPHARFLFGSSFPVLTNQALLEFGQKYRQGRAQKDPKPLPPLPRTYLQNLGLLPHYGGYVPGYKFQIGHTFGHLTSQKQLLA</sequence>
<protein>
    <submittedName>
        <fullName evidence="2">Ciliary microtubule inner protein 2B</fullName>
    </submittedName>
</protein>
<dbReference type="Proteomes" id="UP001732720">
    <property type="component" value="Chromosome 13"/>
</dbReference>
<keyword evidence="1" id="KW-1185">Reference proteome</keyword>
<evidence type="ECO:0000313" key="1">
    <source>
        <dbReference type="Proteomes" id="UP001732720"/>
    </source>
</evidence>
<evidence type="ECO:0000313" key="2">
    <source>
        <dbReference type="RefSeq" id="XP_073907621.1"/>
    </source>
</evidence>